<feature type="domain" description="C2H2-type" evidence="9">
    <location>
        <begin position="64"/>
        <end position="92"/>
    </location>
</feature>
<dbReference type="Pfam" id="PF00096">
    <property type="entry name" value="zf-C2H2"/>
    <property type="match status" value="4"/>
</dbReference>
<evidence type="ECO:0000256" key="8">
    <source>
        <dbReference type="PROSITE-ProRule" id="PRU00042"/>
    </source>
</evidence>
<dbReference type="InterPro" id="IPR036236">
    <property type="entry name" value="Znf_C2H2_sf"/>
</dbReference>
<dbReference type="PANTHER" id="PTHR24399">
    <property type="entry name" value="ZINC FINGER AND BTB DOMAIN-CONTAINING"/>
    <property type="match status" value="1"/>
</dbReference>
<dbReference type="Proteomes" id="UP001359485">
    <property type="component" value="Unassembled WGS sequence"/>
</dbReference>
<feature type="domain" description="C2H2-type" evidence="9">
    <location>
        <begin position="261"/>
        <end position="289"/>
    </location>
</feature>
<organism evidence="10 11">
    <name type="scientific">Polyplax serrata</name>
    <name type="common">Common mouse louse</name>
    <dbReference type="NCBI Taxonomy" id="468196"/>
    <lineage>
        <taxon>Eukaryota</taxon>
        <taxon>Metazoa</taxon>
        <taxon>Ecdysozoa</taxon>
        <taxon>Arthropoda</taxon>
        <taxon>Hexapoda</taxon>
        <taxon>Insecta</taxon>
        <taxon>Pterygota</taxon>
        <taxon>Neoptera</taxon>
        <taxon>Paraneoptera</taxon>
        <taxon>Psocodea</taxon>
        <taxon>Troctomorpha</taxon>
        <taxon>Phthiraptera</taxon>
        <taxon>Anoplura</taxon>
        <taxon>Polyplacidae</taxon>
        <taxon>Polyplax</taxon>
    </lineage>
</organism>
<dbReference type="Gene3D" id="3.30.160.60">
    <property type="entry name" value="Classic Zinc Finger"/>
    <property type="match status" value="5"/>
</dbReference>
<comment type="caution">
    <text evidence="10">The sequence shown here is derived from an EMBL/GenBank/DDBJ whole genome shotgun (WGS) entry which is preliminary data.</text>
</comment>
<evidence type="ECO:0000313" key="10">
    <source>
        <dbReference type="EMBL" id="KAK6626750.1"/>
    </source>
</evidence>
<evidence type="ECO:0000259" key="9">
    <source>
        <dbReference type="PROSITE" id="PS50157"/>
    </source>
</evidence>
<dbReference type="PROSITE" id="PS50157">
    <property type="entry name" value="ZINC_FINGER_C2H2_2"/>
    <property type="match status" value="7"/>
</dbReference>
<evidence type="ECO:0000313" key="11">
    <source>
        <dbReference type="Proteomes" id="UP001359485"/>
    </source>
</evidence>
<feature type="domain" description="C2H2-type" evidence="9">
    <location>
        <begin position="148"/>
        <end position="175"/>
    </location>
</feature>
<feature type="domain" description="C2H2-type" evidence="9">
    <location>
        <begin position="176"/>
        <end position="204"/>
    </location>
</feature>
<dbReference type="SMART" id="SM00355">
    <property type="entry name" value="ZnF_C2H2"/>
    <property type="match status" value="10"/>
</dbReference>
<evidence type="ECO:0000256" key="6">
    <source>
        <dbReference type="ARBA" id="ARBA00023163"/>
    </source>
</evidence>
<evidence type="ECO:0000256" key="3">
    <source>
        <dbReference type="ARBA" id="ARBA00022737"/>
    </source>
</evidence>
<evidence type="ECO:0000256" key="7">
    <source>
        <dbReference type="ARBA" id="ARBA00023242"/>
    </source>
</evidence>
<proteinExistence type="predicted"/>
<feature type="domain" description="C2H2-type" evidence="9">
    <location>
        <begin position="205"/>
        <end position="232"/>
    </location>
</feature>
<keyword evidence="2" id="KW-0479">Metal-binding</keyword>
<keyword evidence="6" id="KW-0804">Transcription</keyword>
<dbReference type="SUPFAM" id="SSF57667">
    <property type="entry name" value="beta-beta-alpha zinc fingers"/>
    <property type="match status" value="5"/>
</dbReference>
<feature type="domain" description="C2H2-type" evidence="9">
    <location>
        <begin position="233"/>
        <end position="260"/>
    </location>
</feature>
<keyword evidence="4" id="KW-0862">Zinc</keyword>
<dbReference type="InterPro" id="IPR013087">
    <property type="entry name" value="Znf_C2H2_type"/>
</dbReference>
<feature type="domain" description="C2H2-type" evidence="9">
    <location>
        <begin position="91"/>
        <end position="119"/>
    </location>
</feature>
<sequence length="325" mass="37789">MSSNEELPLNCKNPANTGECLDTQKKMKVKRELVKRSACKRCGEMLKTSDVEFHEKKHKEGPEYKCDLCERAFVCHLSYHRHGSRVHNKQNKCDKCGKIFTKTDYLIRHLKFGHAEKTYMCHLCQFATPESNQLRMHLDKRHLKNYTLFCSICSKGFFDKSSLKEHENMHTGATPYQCEVCGMIFKIKCTLRAHKLKFHPHLFPHVCGVCGKGLSTKEGLESHLKLHAENRKFVCDICGRHLNTPRSLLEHKRLHTKERPFECELCMKSYPAQKHLVRHVRLVHTGEQPEKKHECRHCKKKYASLPACLSHQKVCADIRVLLIST</sequence>
<evidence type="ECO:0000256" key="1">
    <source>
        <dbReference type="ARBA" id="ARBA00004123"/>
    </source>
</evidence>
<accession>A0ABR1AS47</accession>
<comment type="subcellular location">
    <subcellularLocation>
        <location evidence="1">Nucleus</location>
    </subcellularLocation>
</comment>
<reference evidence="10 11" key="1">
    <citation type="submission" date="2023-09" db="EMBL/GenBank/DDBJ databases">
        <title>Genomes of two closely related lineages of the louse Polyplax serrata with different host specificities.</title>
        <authorList>
            <person name="Martinu J."/>
            <person name="Tarabai H."/>
            <person name="Stefka J."/>
            <person name="Hypsa V."/>
        </authorList>
    </citation>
    <scope>NUCLEOTIDE SEQUENCE [LARGE SCALE GENOMIC DNA]</scope>
    <source>
        <strain evidence="10">98ZLc_SE</strain>
    </source>
</reference>
<evidence type="ECO:0000256" key="4">
    <source>
        <dbReference type="ARBA" id="ARBA00022833"/>
    </source>
</evidence>
<dbReference type="PANTHER" id="PTHR24399:SF23">
    <property type="entry name" value="C2H2-TYPE DOMAIN-CONTAINING PROTEIN"/>
    <property type="match status" value="1"/>
</dbReference>
<gene>
    <name evidence="10" type="ORF">RUM44_009227</name>
</gene>
<keyword evidence="3" id="KW-0677">Repeat</keyword>
<keyword evidence="5" id="KW-0805">Transcription regulation</keyword>
<keyword evidence="11" id="KW-1185">Reference proteome</keyword>
<dbReference type="PROSITE" id="PS00028">
    <property type="entry name" value="ZINC_FINGER_C2H2_1"/>
    <property type="match status" value="7"/>
</dbReference>
<protein>
    <recommendedName>
        <fullName evidence="9">C2H2-type domain-containing protein</fullName>
    </recommendedName>
</protein>
<keyword evidence="8" id="KW-0863">Zinc-finger</keyword>
<evidence type="ECO:0000256" key="2">
    <source>
        <dbReference type="ARBA" id="ARBA00022723"/>
    </source>
</evidence>
<evidence type="ECO:0000256" key="5">
    <source>
        <dbReference type="ARBA" id="ARBA00023015"/>
    </source>
</evidence>
<keyword evidence="7" id="KW-0539">Nucleus</keyword>
<dbReference type="EMBL" id="JAWJWF010000045">
    <property type="protein sequence ID" value="KAK6626750.1"/>
    <property type="molecule type" value="Genomic_DNA"/>
</dbReference>
<name>A0ABR1AS47_POLSC</name>